<dbReference type="RefSeq" id="XP_067544550.1">
    <property type="nucleotide sequence ID" value="XM_067688963.1"/>
</dbReference>
<dbReference type="GeneID" id="93647895"/>
<keyword evidence="2" id="KW-1185">Reference proteome</keyword>
<dbReference type="OrthoDB" id="2186452at2759"/>
<sequence>MVFAYVSVYSHRNELIYESQKGGLERILAYSATDILNHLIGESFSTYWPRIIEYNGMRVSGALLPNGYRVLVVGEGSEFEMEGVSKKVSVAVLLASFDEVGGPSISSLV</sequence>
<comment type="caution">
    <text evidence="1">The sequence shown here is derived from an EMBL/GenBank/DDBJ whole genome shotgun (WGS) entry which is preliminary data.</text>
</comment>
<accession>A0A177EDV3</accession>
<gene>
    <name evidence="1" type="ORF">NEDG_01545</name>
</gene>
<name>A0A177EDV3_9MICR</name>
<dbReference type="EMBL" id="LTDL01000038">
    <property type="protein sequence ID" value="OAG29998.1"/>
    <property type="molecule type" value="Genomic_DNA"/>
</dbReference>
<dbReference type="AlphaFoldDB" id="A0A177EDV3"/>
<reference evidence="1 2" key="1">
    <citation type="submission" date="2016-02" db="EMBL/GenBank/DDBJ databases">
        <title>Discovery of a natural microsporidian pathogen with a broad tissue tropism in Caenorhabditis elegans.</title>
        <authorList>
            <person name="Luallen R.J."/>
            <person name="Reinke A.W."/>
            <person name="Tong L."/>
            <person name="Botts M.R."/>
            <person name="Felix M.-A."/>
            <person name="Troemel E.R."/>
        </authorList>
    </citation>
    <scope>NUCLEOTIDE SEQUENCE [LARGE SCALE GENOMIC DNA]</scope>
    <source>
        <strain evidence="1 2">JUm2807</strain>
    </source>
</reference>
<dbReference type="Proteomes" id="UP000185944">
    <property type="component" value="Unassembled WGS sequence"/>
</dbReference>
<protein>
    <submittedName>
        <fullName evidence="1">Uncharacterized protein</fullName>
    </submittedName>
</protein>
<dbReference type="VEuPathDB" id="MicrosporidiaDB:NEDG_01545"/>
<proteinExistence type="predicted"/>
<evidence type="ECO:0000313" key="1">
    <source>
        <dbReference type="EMBL" id="OAG29998.1"/>
    </source>
</evidence>
<organism evidence="1 2">
    <name type="scientific">Nematocida displodere</name>
    <dbReference type="NCBI Taxonomy" id="1805483"/>
    <lineage>
        <taxon>Eukaryota</taxon>
        <taxon>Fungi</taxon>
        <taxon>Fungi incertae sedis</taxon>
        <taxon>Microsporidia</taxon>
        <taxon>Nematocida</taxon>
    </lineage>
</organism>
<evidence type="ECO:0000313" key="2">
    <source>
        <dbReference type="Proteomes" id="UP000185944"/>
    </source>
</evidence>